<gene>
    <name evidence="5" type="primary">Dvir\GJ10300</name>
    <name evidence="5" type="ORF">Dvir_GJ10300</name>
</gene>
<dbReference type="PANTHER" id="PTHR13052:SF3">
    <property type="entry name" value="NUCLEAR FACTOR RELATED TO KAPPA-B-BINDING PROTEIN"/>
    <property type="match status" value="1"/>
</dbReference>
<organism evidence="5 6">
    <name type="scientific">Drosophila virilis</name>
    <name type="common">Fruit fly</name>
    <dbReference type="NCBI Taxonomy" id="7244"/>
    <lineage>
        <taxon>Eukaryota</taxon>
        <taxon>Metazoa</taxon>
        <taxon>Ecdysozoa</taxon>
        <taxon>Arthropoda</taxon>
        <taxon>Hexapoda</taxon>
        <taxon>Insecta</taxon>
        <taxon>Pterygota</taxon>
        <taxon>Neoptera</taxon>
        <taxon>Endopterygota</taxon>
        <taxon>Diptera</taxon>
        <taxon>Brachycera</taxon>
        <taxon>Muscomorpha</taxon>
        <taxon>Ephydroidea</taxon>
        <taxon>Drosophilidae</taxon>
        <taxon>Drosophila</taxon>
    </lineage>
</organism>
<dbReference type="STRING" id="7244.B4M465"/>
<dbReference type="SMR" id="B4M465"/>
<name>B4M465_DROVI</name>
<feature type="compositionally biased region" description="Acidic residues" evidence="3">
    <location>
        <begin position="65"/>
        <end position="79"/>
    </location>
</feature>
<feature type="region of interest" description="Disordered" evidence="3">
    <location>
        <begin position="243"/>
        <end position="263"/>
    </location>
</feature>
<evidence type="ECO:0000256" key="3">
    <source>
        <dbReference type="SAM" id="MobiDB-lite"/>
    </source>
</evidence>
<dbReference type="Pfam" id="PF25793">
    <property type="entry name" value="WHD_2nd_NFRKB"/>
    <property type="match status" value="1"/>
</dbReference>
<dbReference type="PANTHER" id="PTHR13052">
    <property type="entry name" value="NFRKB-RELATED"/>
    <property type="match status" value="1"/>
</dbReference>
<keyword evidence="2" id="KW-0539">Nucleus</keyword>
<dbReference type="InterPro" id="IPR025220">
    <property type="entry name" value="NFRKB_WH_1"/>
</dbReference>
<dbReference type="GO" id="GO:0002020">
    <property type="term" value="F:protease binding"/>
    <property type="evidence" value="ECO:0007669"/>
    <property type="project" value="TreeGrafter"/>
</dbReference>
<dbReference type="Proteomes" id="UP000008792">
    <property type="component" value="Unassembled WGS sequence"/>
</dbReference>
<protein>
    <submittedName>
        <fullName evidence="5">Uncharacterized protein, isoform A</fullName>
    </submittedName>
</protein>
<dbReference type="EMBL" id="CH940652">
    <property type="protein sequence ID" value="EDW59426.1"/>
    <property type="molecule type" value="Genomic_DNA"/>
</dbReference>
<evidence type="ECO:0000256" key="1">
    <source>
        <dbReference type="ARBA" id="ARBA00004123"/>
    </source>
</evidence>
<dbReference type="InterPro" id="IPR024867">
    <property type="entry name" value="NFRKB"/>
</dbReference>
<evidence type="ECO:0000313" key="6">
    <source>
        <dbReference type="Proteomes" id="UP000008792"/>
    </source>
</evidence>
<dbReference type="Pfam" id="PF14465">
    <property type="entry name" value="WHD_1st_NFRKB"/>
    <property type="match status" value="1"/>
</dbReference>
<dbReference type="OMA" id="ETWQLLP"/>
<keyword evidence="6" id="KW-1185">Reference proteome</keyword>
<feature type="domain" description="DEUBAD" evidence="4">
    <location>
        <begin position="113"/>
        <end position="235"/>
    </location>
</feature>
<dbReference type="GO" id="GO:0031011">
    <property type="term" value="C:Ino80 complex"/>
    <property type="evidence" value="ECO:0007669"/>
    <property type="project" value="InterPro"/>
</dbReference>
<dbReference type="PROSITE" id="PS51916">
    <property type="entry name" value="DEUBAD"/>
    <property type="match status" value="1"/>
</dbReference>
<dbReference type="FunCoup" id="B4M465">
    <property type="interactions" value="1607"/>
</dbReference>
<dbReference type="OrthoDB" id="70874at2759"/>
<dbReference type="HOGENOM" id="CLU_243541_0_0_1"/>
<dbReference type="eggNOG" id="KOG1927">
    <property type="taxonomic scope" value="Eukaryota"/>
</dbReference>
<dbReference type="Gene3D" id="1.10.10.2430">
    <property type="entry name" value="NFRKB winged helix-like domain"/>
    <property type="match status" value="1"/>
</dbReference>
<dbReference type="CDD" id="cd21865">
    <property type="entry name" value="DEUBAD_NFRKB"/>
    <property type="match status" value="1"/>
</dbReference>
<dbReference type="InterPro" id="IPR057748">
    <property type="entry name" value="NFRKB_WH_2"/>
</dbReference>
<evidence type="ECO:0000313" key="5">
    <source>
        <dbReference type="EMBL" id="EDW59426.1"/>
    </source>
</evidence>
<feature type="region of interest" description="Disordered" evidence="3">
    <location>
        <begin position="1"/>
        <end position="96"/>
    </location>
</feature>
<feature type="compositionally biased region" description="Low complexity" evidence="3">
    <location>
        <begin position="40"/>
        <end position="64"/>
    </location>
</feature>
<dbReference type="KEGG" id="dvi:6632614"/>
<feature type="region of interest" description="Disordered" evidence="3">
    <location>
        <begin position="853"/>
        <end position="875"/>
    </location>
</feature>
<feature type="compositionally biased region" description="Low complexity" evidence="3">
    <location>
        <begin position="1"/>
        <end position="17"/>
    </location>
</feature>
<reference evidence="5 6" key="1">
    <citation type="journal article" date="2007" name="Nature">
        <title>Evolution of genes and genomes on the Drosophila phylogeny.</title>
        <authorList>
            <consortium name="Drosophila 12 Genomes Consortium"/>
            <person name="Clark A.G."/>
            <person name="Eisen M.B."/>
            <person name="Smith D.R."/>
            <person name="Bergman C.M."/>
            <person name="Oliver B."/>
            <person name="Markow T.A."/>
            <person name="Kaufman T.C."/>
            <person name="Kellis M."/>
            <person name="Gelbart W."/>
            <person name="Iyer V.N."/>
            <person name="Pollard D.A."/>
            <person name="Sackton T.B."/>
            <person name="Larracuente A.M."/>
            <person name="Singh N.D."/>
            <person name="Abad J.P."/>
            <person name="Abt D.N."/>
            <person name="Adryan B."/>
            <person name="Aguade M."/>
            <person name="Akashi H."/>
            <person name="Anderson W.W."/>
            <person name="Aquadro C.F."/>
            <person name="Ardell D.H."/>
            <person name="Arguello R."/>
            <person name="Artieri C.G."/>
            <person name="Barbash D.A."/>
            <person name="Barker D."/>
            <person name="Barsanti P."/>
            <person name="Batterham P."/>
            <person name="Batzoglou S."/>
            <person name="Begun D."/>
            <person name="Bhutkar A."/>
            <person name="Blanco E."/>
            <person name="Bosak S.A."/>
            <person name="Bradley R.K."/>
            <person name="Brand A.D."/>
            <person name="Brent M.R."/>
            <person name="Brooks A.N."/>
            <person name="Brown R.H."/>
            <person name="Butlin R.K."/>
            <person name="Caggese C."/>
            <person name="Calvi B.R."/>
            <person name="Bernardo de Carvalho A."/>
            <person name="Caspi A."/>
            <person name="Castrezana S."/>
            <person name="Celniker S.E."/>
            <person name="Chang J.L."/>
            <person name="Chapple C."/>
            <person name="Chatterji S."/>
            <person name="Chinwalla A."/>
            <person name="Civetta A."/>
            <person name="Clifton S.W."/>
            <person name="Comeron J.M."/>
            <person name="Costello J.C."/>
            <person name="Coyne J.A."/>
            <person name="Daub J."/>
            <person name="David R.G."/>
            <person name="Delcher A.L."/>
            <person name="Delehaunty K."/>
            <person name="Do C.B."/>
            <person name="Ebling H."/>
            <person name="Edwards K."/>
            <person name="Eickbush T."/>
            <person name="Evans J.D."/>
            <person name="Filipski A."/>
            <person name="Findeiss S."/>
            <person name="Freyhult E."/>
            <person name="Fulton L."/>
            <person name="Fulton R."/>
            <person name="Garcia A.C."/>
            <person name="Gardiner A."/>
            <person name="Garfield D.A."/>
            <person name="Garvin B.E."/>
            <person name="Gibson G."/>
            <person name="Gilbert D."/>
            <person name="Gnerre S."/>
            <person name="Godfrey J."/>
            <person name="Good R."/>
            <person name="Gotea V."/>
            <person name="Gravely B."/>
            <person name="Greenberg A.J."/>
            <person name="Griffiths-Jones S."/>
            <person name="Gross S."/>
            <person name="Guigo R."/>
            <person name="Gustafson E.A."/>
            <person name="Haerty W."/>
            <person name="Hahn M.W."/>
            <person name="Halligan D.L."/>
            <person name="Halpern A.L."/>
            <person name="Halter G.M."/>
            <person name="Han M.V."/>
            <person name="Heger A."/>
            <person name="Hillier L."/>
            <person name="Hinrichs A.S."/>
            <person name="Holmes I."/>
            <person name="Hoskins R.A."/>
            <person name="Hubisz M.J."/>
            <person name="Hultmark D."/>
            <person name="Huntley M.A."/>
            <person name="Jaffe D.B."/>
            <person name="Jagadeeshan S."/>
            <person name="Jeck W.R."/>
            <person name="Johnson J."/>
            <person name="Jones C.D."/>
            <person name="Jordan W.C."/>
            <person name="Karpen G.H."/>
            <person name="Kataoka E."/>
            <person name="Keightley P.D."/>
            <person name="Kheradpour P."/>
            <person name="Kirkness E.F."/>
            <person name="Koerich L.B."/>
            <person name="Kristiansen K."/>
            <person name="Kudrna D."/>
            <person name="Kulathinal R.J."/>
            <person name="Kumar S."/>
            <person name="Kwok R."/>
            <person name="Lander E."/>
            <person name="Langley C.H."/>
            <person name="Lapoint R."/>
            <person name="Lazzaro B.P."/>
            <person name="Lee S.J."/>
            <person name="Levesque L."/>
            <person name="Li R."/>
            <person name="Lin C.F."/>
            <person name="Lin M.F."/>
            <person name="Lindblad-Toh K."/>
            <person name="Llopart A."/>
            <person name="Long M."/>
            <person name="Low L."/>
            <person name="Lozovsky E."/>
            <person name="Lu J."/>
            <person name="Luo M."/>
            <person name="Machado C.A."/>
            <person name="Makalowski W."/>
            <person name="Marzo M."/>
            <person name="Matsuda M."/>
            <person name="Matzkin L."/>
            <person name="McAllister B."/>
            <person name="McBride C.S."/>
            <person name="McKernan B."/>
            <person name="McKernan K."/>
            <person name="Mendez-Lago M."/>
            <person name="Minx P."/>
            <person name="Mollenhauer M.U."/>
            <person name="Montooth K."/>
            <person name="Mount S.M."/>
            <person name="Mu X."/>
            <person name="Myers E."/>
            <person name="Negre B."/>
            <person name="Newfeld S."/>
            <person name="Nielsen R."/>
            <person name="Noor M.A."/>
            <person name="O'Grady P."/>
            <person name="Pachter L."/>
            <person name="Papaceit M."/>
            <person name="Parisi M.J."/>
            <person name="Parisi M."/>
            <person name="Parts L."/>
            <person name="Pedersen J.S."/>
            <person name="Pesole G."/>
            <person name="Phillippy A.M."/>
            <person name="Ponting C.P."/>
            <person name="Pop M."/>
            <person name="Porcelli D."/>
            <person name="Powell J.R."/>
            <person name="Prohaska S."/>
            <person name="Pruitt K."/>
            <person name="Puig M."/>
            <person name="Quesneville H."/>
            <person name="Ram K.R."/>
            <person name="Rand D."/>
            <person name="Rasmussen M.D."/>
            <person name="Reed L.K."/>
            <person name="Reenan R."/>
            <person name="Reily A."/>
            <person name="Remington K.A."/>
            <person name="Rieger T.T."/>
            <person name="Ritchie M.G."/>
            <person name="Robin C."/>
            <person name="Rogers Y.H."/>
            <person name="Rohde C."/>
            <person name="Rozas J."/>
            <person name="Rubenfield M.J."/>
            <person name="Ruiz A."/>
            <person name="Russo S."/>
            <person name="Salzberg S.L."/>
            <person name="Sanchez-Gracia A."/>
            <person name="Saranga D.J."/>
            <person name="Sato H."/>
            <person name="Schaeffer S.W."/>
            <person name="Schatz M.C."/>
            <person name="Schlenke T."/>
            <person name="Schwartz R."/>
            <person name="Segarra C."/>
            <person name="Singh R.S."/>
            <person name="Sirot L."/>
            <person name="Sirota M."/>
            <person name="Sisneros N.B."/>
            <person name="Smith C.D."/>
            <person name="Smith T.F."/>
            <person name="Spieth J."/>
            <person name="Stage D.E."/>
            <person name="Stark A."/>
            <person name="Stephan W."/>
            <person name="Strausberg R.L."/>
            <person name="Strempel S."/>
            <person name="Sturgill D."/>
            <person name="Sutton G."/>
            <person name="Sutton G.G."/>
            <person name="Tao W."/>
            <person name="Teichmann S."/>
            <person name="Tobari Y.N."/>
            <person name="Tomimura Y."/>
            <person name="Tsolas J.M."/>
            <person name="Valente V.L."/>
            <person name="Venter E."/>
            <person name="Venter J.C."/>
            <person name="Vicario S."/>
            <person name="Vieira F.G."/>
            <person name="Vilella A.J."/>
            <person name="Villasante A."/>
            <person name="Walenz B."/>
            <person name="Wang J."/>
            <person name="Wasserman M."/>
            <person name="Watts T."/>
            <person name="Wilson D."/>
            <person name="Wilson R.K."/>
            <person name="Wing R.A."/>
            <person name="Wolfner M.F."/>
            <person name="Wong A."/>
            <person name="Wong G.K."/>
            <person name="Wu C.I."/>
            <person name="Wu G."/>
            <person name="Yamamoto D."/>
            <person name="Yang H.P."/>
            <person name="Yang S.P."/>
            <person name="Yorke J.A."/>
            <person name="Yoshida K."/>
            <person name="Zdobnov E."/>
            <person name="Zhang P."/>
            <person name="Zhang Y."/>
            <person name="Zimin A.V."/>
            <person name="Baldwin J."/>
            <person name="Abdouelleil A."/>
            <person name="Abdulkadir J."/>
            <person name="Abebe A."/>
            <person name="Abera B."/>
            <person name="Abreu J."/>
            <person name="Acer S.C."/>
            <person name="Aftuck L."/>
            <person name="Alexander A."/>
            <person name="An P."/>
            <person name="Anderson E."/>
            <person name="Anderson S."/>
            <person name="Arachi H."/>
            <person name="Azer M."/>
            <person name="Bachantsang P."/>
            <person name="Barry A."/>
            <person name="Bayul T."/>
            <person name="Berlin A."/>
            <person name="Bessette D."/>
            <person name="Bloom T."/>
            <person name="Blye J."/>
            <person name="Boguslavskiy L."/>
            <person name="Bonnet C."/>
            <person name="Boukhgalter B."/>
            <person name="Bourzgui I."/>
            <person name="Brown A."/>
            <person name="Cahill P."/>
            <person name="Channer S."/>
            <person name="Cheshatsang Y."/>
            <person name="Chuda L."/>
            <person name="Citroen M."/>
            <person name="Collymore A."/>
            <person name="Cooke P."/>
            <person name="Costello M."/>
            <person name="D'Aco K."/>
            <person name="Daza R."/>
            <person name="De Haan G."/>
            <person name="DeGray S."/>
            <person name="DeMaso C."/>
            <person name="Dhargay N."/>
            <person name="Dooley K."/>
            <person name="Dooley E."/>
            <person name="Doricent M."/>
            <person name="Dorje P."/>
            <person name="Dorjee K."/>
            <person name="Dupes A."/>
            <person name="Elong R."/>
            <person name="Falk J."/>
            <person name="Farina A."/>
            <person name="Faro S."/>
            <person name="Ferguson D."/>
            <person name="Fisher S."/>
            <person name="Foley C.D."/>
            <person name="Franke A."/>
            <person name="Friedrich D."/>
            <person name="Gadbois L."/>
            <person name="Gearin G."/>
            <person name="Gearin C.R."/>
            <person name="Giannoukos G."/>
            <person name="Goode T."/>
            <person name="Graham J."/>
            <person name="Grandbois E."/>
            <person name="Grewal S."/>
            <person name="Gyaltsen K."/>
            <person name="Hafez N."/>
            <person name="Hagos B."/>
            <person name="Hall J."/>
            <person name="Henson C."/>
            <person name="Hollinger A."/>
            <person name="Honan T."/>
            <person name="Huard M.D."/>
            <person name="Hughes L."/>
            <person name="Hurhula B."/>
            <person name="Husby M.E."/>
            <person name="Kamat A."/>
            <person name="Kanga B."/>
            <person name="Kashin S."/>
            <person name="Khazanovich D."/>
            <person name="Kisner P."/>
            <person name="Lance K."/>
            <person name="Lara M."/>
            <person name="Lee W."/>
            <person name="Lennon N."/>
            <person name="Letendre F."/>
            <person name="LeVine R."/>
            <person name="Lipovsky A."/>
            <person name="Liu X."/>
            <person name="Liu J."/>
            <person name="Liu S."/>
            <person name="Lokyitsang T."/>
            <person name="Lokyitsang Y."/>
            <person name="Lubonja R."/>
            <person name="Lui A."/>
            <person name="MacDonald P."/>
            <person name="Magnisalis V."/>
            <person name="Maru K."/>
            <person name="Matthews C."/>
            <person name="McCusker W."/>
            <person name="McDonough S."/>
            <person name="Mehta T."/>
            <person name="Meldrim J."/>
            <person name="Meneus L."/>
            <person name="Mihai O."/>
            <person name="Mihalev A."/>
            <person name="Mihova T."/>
            <person name="Mittelman R."/>
            <person name="Mlenga V."/>
            <person name="Montmayeur A."/>
            <person name="Mulrain L."/>
            <person name="Navidi A."/>
            <person name="Naylor J."/>
            <person name="Negash T."/>
            <person name="Nguyen T."/>
            <person name="Nguyen N."/>
            <person name="Nicol R."/>
            <person name="Norbu C."/>
            <person name="Norbu N."/>
            <person name="Novod N."/>
            <person name="O'Neill B."/>
            <person name="Osman S."/>
            <person name="Markiewicz E."/>
            <person name="Oyono O.L."/>
            <person name="Patti C."/>
            <person name="Phunkhang P."/>
            <person name="Pierre F."/>
            <person name="Priest M."/>
            <person name="Raghuraman S."/>
            <person name="Rege F."/>
            <person name="Reyes R."/>
            <person name="Rise C."/>
            <person name="Rogov P."/>
            <person name="Ross K."/>
            <person name="Ryan E."/>
            <person name="Settipalli S."/>
            <person name="Shea T."/>
            <person name="Sherpa N."/>
            <person name="Shi L."/>
            <person name="Shih D."/>
            <person name="Sparrow T."/>
            <person name="Spaulding J."/>
            <person name="Stalker J."/>
            <person name="Stange-Thomann N."/>
            <person name="Stavropoulos S."/>
            <person name="Stone C."/>
            <person name="Strader C."/>
            <person name="Tesfaye S."/>
            <person name="Thomson T."/>
            <person name="Thoulutsang Y."/>
            <person name="Thoulutsang D."/>
            <person name="Topham K."/>
            <person name="Topping I."/>
            <person name="Tsamla T."/>
            <person name="Vassiliev H."/>
            <person name="Vo A."/>
            <person name="Wangchuk T."/>
            <person name="Wangdi T."/>
            <person name="Weiand M."/>
            <person name="Wilkinson J."/>
            <person name="Wilson A."/>
            <person name="Yadav S."/>
            <person name="Young G."/>
            <person name="Yu Q."/>
            <person name="Zembek L."/>
            <person name="Zhong D."/>
            <person name="Zimmer A."/>
            <person name="Zwirko Z."/>
            <person name="Jaffe D.B."/>
            <person name="Alvarez P."/>
            <person name="Brockman W."/>
            <person name="Butler J."/>
            <person name="Chin C."/>
            <person name="Gnerre S."/>
            <person name="Grabherr M."/>
            <person name="Kleber M."/>
            <person name="Mauceli E."/>
            <person name="MacCallum I."/>
        </authorList>
    </citation>
    <scope>NUCLEOTIDE SEQUENCE [LARGE SCALE GENOMIC DNA]</scope>
    <source>
        <strain evidence="6">Tucson 15010-1051.87</strain>
    </source>
</reference>
<evidence type="ECO:0000259" key="4">
    <source>
        <dbReference type="PROSITE" id="PS51916"/>
    </source>
</evidence>
<dbReference type="InParanoid" id="B4M465"/>
<comment type="subcellular location">
    <subcellularLocation>
        <location evidence="1">Nucleus</location>
    </subcellularLocation>
</comment>
<evidence type="ECO:0000256" key="2">
    <source>
        <dbReference type="ARBA" id="ARBA00023242"/>
    </source>
</evidence>
<dbReference type="PhylomeDB" id="B4M465"/>
<proteinExistence type="predicted"/>
<sequence>MSNNNSNNISSSSMPYPESEEEEEELSGSYNINDNGGQLSDCSSSNSSATSSSGKTASSSSSNSSDEDDDDDDEEDATDQDTRTDSESDDGTTTQSDELELAQLSERHIFRLPRGLCENASVFHEFFSVETWQMLPNNMQAQLQPLLPSYAALLGPSQAAAEQQRTLLQLFNGGLQRFGQSPLLRLQRQLEEGSLRPDVLQLRLSIERSQRRERRFQQAERLSRLAKELFLSREQMLQQVYTMAPPPDGDTFKAQPCPRKRKTPTLHRENKFCVDRARKRYCLELVQLARDLQLQPGDISADEQDEEAAQIAIIDEERQLKTETISRPSNAADKKCIYSTFFKRRPGLDDEQVLRRMQSDKIQPLNEKNFKKYLRDYKRRKLQQPQLPDFDTADIRLRDICTRAQFVGSFKPGRKPKALTARFNQQVNEPPALVPIGGKAKQTEQAAELLTDDPQHLYGRAALEPDEEELQQELQEEQTDQSMQQMSKTFATAAAVGLAQQLPKLEPIASRTLFSSSPRALVKAGAHITGSPTRDAATTGTPRAHTCYFSLLRDLFVSTPQHRLTYQELQSQLHKWRTESCTGGAPDWLRQLPNDWTQLLQSAVNFLSGDFVTLPAEYVPYIEHKTQLNIYQWIGAGRDSDARLQTICQFWLQRRKEDTTVQQLPLQQMQAPQQLSPVAVLDVTPTPPPRCPTSWAVRVATQAEMMEFQRQERLRFEQPHRPFTYRMHGYESVVGPVKGIYTQSLALNKARGHAVMVDDRPPYVTILTLVRDATARLPNGEGTRSEISELLKCSQFINRQAAENVLQTIVSGALDRMHGGLDPCVRYDARRKIWIYLHRNRSEADFERMHRQNQTMVKQKQQQRKHPKPKKDDAMDTAQELPALVTATATTPAPATGSTSAQSPAVGAVLIKKQHQQSTLPMQAKCPPVPPLKYHIPPGGTPAGHVTGTTGAVPTQQLATAQKSLLKATQRSGVVTLLERSPTATGAGTVQLLKTPPKMPQQQQQQAGLNCSPTRNTTPILVSTPSGLQTVHVAATPSKKLAIKKTIVINTPAQTPAPGAAAAGSFIVPLEQQKQQQHQPNKASPARPQMPKNIIRLMPAGGAGSVGSKPSVVQLPASPAAAKPTAPVQILGPRMLAQTTVRPLQQKIGAVSIVSNKPTITGSASPIANATASGTGTIVKMSPQAFATLQQQQLKQKAAIAAQTQQQHQQQQQQPQPQQRILVGNTAISSNKNIVFQALPKAAPKILSTMAGQAKPLATANLSPQQQRIVLQSFKQPVASAAGASQTTTRIIRTTAAAATTSGGTATATQGSHILTLESLLQKQNAGKLIQLATSTAGGNVITLAPTGQAQQQQQQVTTTKQLPTTARIVTAGSMVPKIIGKTTVVPGKPLLLHAKTLKLGGNTGVSTQTPTATTLTSGAMKTAQNIVIGGQTVKLQGATIPSRNASGAPMQTVIMGNQLLRLATSSSASVNNTVTSSNSLASTSSGIASAPKTLLIGAGAGQTLRLGKNVLLAASSGSGNVNTTTTMATTNATPANNLVFAVQNNGGQLFFTPGLQGVNLKPLSSLKVIPMGTATTAVGAGSGVKLSNVTTATVDAVAGKTLNTKLLPAAVLKTASGGQGN</sequence>
<dbReference type="InterPro" id="IPR044867">
    <property type="entry name" value="DEUBAD_dom"/>
</dbReference>
<accession>B4M465</accession>
<dbReference type="InterPro" id="IPR038106">
    <property type="entry name" value="NFRKB_winged_sf"/>
</dbReference>